<organism evidence="8 9">
    <name type="scientific">Sorangium cellulosum</name>
    <name type="common">Polyangium cellulosum</name>
    <dbReference type="NCBI Taxonomy" id="56"/>
    <lineage>
        <taxon>Bacteria</taxon>
        <taxon>Pseudomonadati</taxon>
        <taxon>Myxococcota</taxon>
        <taxon>Polyangia</taxon>
        <taxon>Polyangiales</taxon>
        <taxon>Polyangiaceae</taxon>
        <taxon>Sorangium</taxon>
    </lineage>
</organism>
<dbReference type="PANTHER" id="PTHR43540">
    <property type="entry name" value="PEROXYUREIDOACRYLATE/UREIDOACRYLATE AMIDOHYDROLASE-RELATED"/>
    <property type="match status" value="1"/>
</dbReference>
<evidence type="ECO:0000256" key="6">
    <source>
        <dbReference type="SAM" id="MobiDB-lite"/>
    </source>
</evidence>
<dbReference type="GO" id="GO:0008908">
    <property type="term" value="F:isochorismatase activity"/>
    <property type="evidence" value="ECO:0007669"/>
    <property type="project" value="UniProtKB-EC"/>
</dbReference>
<name>A0A4P2Q1K3_SORCE</name>
<protein>
    <recommendedName>
        <fullName evidence="2">isochorismatase</fullName>
        <ecNumber evidence="2">3.3.2.1</ecNumber>
    </recommendedName>
</protein>
<dbReference type="InterPro" id="IPR016291">
    <property type="entry name" value="Isochorismatase"/>
</dbReference>
<dbReference type="Pfam" id="PF00550">
    <property type="entry name" value="PP-binding"/>
    <property type="match status" value="1"/>
</dbReference>
<keyword evidence="3 8" id="KW-0378">Hydrolase</keyword>
<evidence type="ECO:0000256" key="1">
    <source>
        <dbReference type="ARBA" id="ARBA00004924"/>
    </source>
</evidence>
<dbReference type="PRINTS" id="PR01398">
    <property type="entry name" value="ISCHRISMTASE"/>
</dbReference>
<dbReference type="SUPFAM" id="SSF47336">
    <property type="entry name" value="ACP-like"/>
    <property type="match status" value="1"/>
</dbReference>
<dbReference type="InterPro" id="IPR036380">
    <property type="entry name" value="Isochorismatase-like_sf"/>
</dbReference>
<evidence type="ECO:0000313" key="8">
    <source>
        <dbReference type="EMBL" id="AUX23104.1"/>
    </source>
</evidence>
<evidence type="ECO:0000256" key="5">
    <source>
        <dbReference type="PIRSR" id="PIRSR001111-50"/>
    </source>
</evidence>
<dbReference type="Gene3D" id="3.40.50.850">
    <property type="entry name" value="Isochorismatase-like"/>
    <property type="match status" value="1"/>
</dbReference>
<evidence type="ECO:0000259" key="7">
    <source>
        <dbReference type="PROSITE" id="PS50075"/>
    </source>
</evidence>
<dbReference type="InterPro" id="IPR000868">
    <property type="entry name" value="Isochorismatase-like_dom"/>
</dbReference>
<dbReference type="OrthoDB" id="9807387at2"/>
<keyword evidence="5" id="KW-0596">Phosphopantetheine</keyword>
<dbReference type="Proteomes" id="UP000295781">
    <property type="component" value="Chromosome"/>
</dbReference>
<dbReference type="Pfam" id="PF00857">
    <property type="entry name" value="Isochorismatase"/>
    <property type="match status" value="1"/>
</dbReference>
<evidence type="ECO:0000313" key="9">
    <source>
        <dbReference type="Proteomes" id="UP000295781"/>
    </source>
</evidence>
<reference evidence="8 9" key="1">
    <citation type="submission" date="2015-09" db="EMBL/GenBank/DDBJ databases">
        <title>Sorangium comparison.</title>
        <authorList>
            <person name="Zaburannyi N."/>
            <person name="Bunk B."/>
            <person name="Overmann J."/>
            <person name="Mueller R."/>
        </authorList>
    </citation>
    <scope>NUCLEOTIDE SEQUENCE [LARGE SCALE GENOMIC DNA]</scope>
    <source>
        <strain evidence="8 9">So ceGT47</strain>
    </source>
</reference>
<dbReference type="PIRSF" id="PIRSF001111">
    <property type="entry name" value="Isochorismatase"/>
    <property type="match status" value="1"/>
</dbReference>
<comment type="cofactor">
    <cofactor evidence="5">
        <name>pantetheine 4'-phosphate</name>
        <dbReference type="ChEBI" id="CHEBI:47942"/>
    </cofactor>
    <text evidence="5">Binds 1 phosphopantetheine covalently.</text>
</comment>
<dbReference type="EMBL" id="CP012670">
    <property type="protein sequence ID" value="AUX23104.1"/>
    <property type="molecule type" value="Genomic_DNA"/>
</dbReference>
<dbReference type="AlphaFoldDB" id="A0A4P2Q1K3"/>
<evidence type="ECO:0000256" key="2">
    <source>
        <dbReference type="ARBA" id="ARBA00012100"/>
    </source>
</evidence>
<dbReference type="RefSeq" id="WP_129348165.1">
    <property type="nucleotide sequence ID" value="NZ_CP012670.1"/>
</dbReference>
<keyword evidence="5" id="KW-0597">Phosphoprotein</keyword>
<dbReference type="SUPFAM" id="SSF52499">
    <property type="entry name" value="Isochorismatase-like hydrolases"/>
    <property type="match status" value="1"/>
</dbReference>
<feature type="domain" description="Carrier" evidence="7">
    <location>
        <begin position="235"/>
        <end position="311"/>
    </location>
</feature>
<dbReference type="InterPro" id="IPR009081">
    <property type="entry name" value="PP-bd_ACP"/>
</dbReference>
<dbReference type="PROSITE" id="PS50075">
    <property type="entry name" value="CARRIER"/>
    <property type="match status" value="1"/>
</dbReference>
<sequence>MGIPRIQPYSMPRADDVPESRVSWSPDPGRSVLLIHDMQQYFLDYYDTQASPVVELLASIRRIRERCAALGIPVVYTKQPAEQTPEQRGLLTDLWGPGLTRRPDREAIVGELSPGRGDTVLTKWRYSAFQRTELRDLMRLWGRDQLIVSGVYAHIGCLMTACEAFMNDIQPFFVTDATADFSREQHEMAIAYVAQRCGVALPTREVLAALDGRRGAEGVAPPRPAQAAAPTPRQESHSPSLDRLRGDVLELLDQPVSGVSEHESWLDLGLDSIRLMTLVERWRGAGIDVTFVELAERPTLAAWWELLSPRLPRAPGRAPGRSAEAASHEALG</sequence>
<evidence type="ECO:0000256" key="3">
    <source>
        <dbReference type="ARBA" id="ARBA00022801"/>
    </source>
</evidence>
<dbReference type="EC" id="3.3.2.1" evidence="2"/>
<gene>
    <name evidence="8" type="primary">entB</name>
    <name evidence="8" type="ORF">SOCEGT47_036230</name>
</gene>
<dbReference type="InterPro" id="IPR036736">
    <property type="entry name" value="ACP-like_sf"/>
</dbReference>
<dbReference type="PANTHER" id="PTHR43540:SF3">
    <property type="entry name" value="ENTEROBACTIN SYNTHASE COMPONENT B"/>
    <property type="match status" value="1"/>
</dbReference>
<comment type="catalytic activity">
    <reaction evidence="4">
        <text>isochorismate + H2O = (2S,3S)-2,3-dihydroxy-2,3-dihydrobenzoate + pyruvate</text>
        <dbReference type="Rhea" id="RHEA:11112"/>
        <dbReference type="ChEBI" id="CHEBI:15361"/>
        <dbReference type="ChEBI" id="CHEBI:15377"/>
        <dbReference type="ChEBI" id="CHEBI:29780"/>
        <dbReference type="ChEBI" id="CHEBI:58764"/>
        <dbReference type="EC" id="3.3.2.1"/>
    </reaction>
</comment>
<dbReference type="Gene3D" id="1.10.1200.10">
    <property type="entry name" value="ACP-like"/>
    <property type="match status" value="1"/>
</dbReference>
<comment type="pathway">
    <text evidence="1">Siderophore biosynthesis.</text>
</comment>
<proteinExistence type="predicted"/>
<feature type="region of interest" description="Disordered" evidence="6">
    <location>
        <begin position="1"/>
        <end position="25"/>
    </location>
</feature>
<dbReference type="InterPro" id="IPR050272">
    <property type="entry name" value="Isochorismatase-like_hydrls"/>
</dbReference>
<evidence type="ECO:0000256" key="4">
    <source>
        <dbReference type="ARBA" id="ARBA00048590"/>
    </source>
</evidence>
<feature type="region of interest" description="Disordered" evidence="6">
    <location>
        <begin position="215"/>
        <end position="240"/>
    </location>
</feature>
<feature type="modified residue" description="O-(pantetheine 4'-phosphoryl)serine" evidence="5">
    <location>
        <position position="272"/>
    </location>
</feature>
<accession>A0A4P2Q1K3</accession>